<dbReference type="EMBL" id="QQWG01000003">
    <property type="protein sequence ID" value="RRG23680.1"/>
    <property type="molecule type" value="Genomic_DNA"/>
</dbReference>
<dbReference type="RefSeq" id="WP_125029722.1">
    <property type="nucleotide sequence ID" value="NZ_JAPXVP010000003.1"/>
</dbReference>
<protein>
    <submittedName>
        <fullName evidence="2">PorT family protein</fullName>
    </submittedName>
</protein>
<dbReference type="InterPro" id="IPR025665">
    <property type="entry name" value="Beta-barrel_OMP_2"/>
</dbReference>
<name>A0A425Y5J3_9BACT</name>
<evidence type="ECO:0000313" key="2">
    <source>
        <dbReference type="EMBL" id="RRG23680.1"/>
    </source>
</evidence>
<evidence type="ECO:0000313" key="3">
    <source>
        <dbReference type="Proteomes" id="UP000285794"/>
    </source>
</evidence>
<reference evidence="2 3" key="1">
    <citation type="submission" date="2018-07" db="EMBL/GenBank/DDBJ databases">
        <title>Draft genome sequence of Ancylomarina sp. M1P.</title>
        <authorList>
            <person name="Yadav S."/>
            <person name="Villanueva L."/>
            <person name="Damste J.S.S."/>
        </authorList>
    </citation>
    <scope>NUCLEOTIDE SEQUENCE [LARGE SCALE GENOMIC DNA]</scope>
    <source>
        <strain evidence="2 3">M1P</strain>
    </source>
</reference>
<gene>
    <name evidence="2" type="ORF">DWB61_04625</name>
</gene>
<sequence length="194" mass="21588">MKKILVVIFVLIASYSYAQDLKFGLKAGLNFANTAGSDVENNKVNTRFYFGGFLNTPISDIVSFQPELLISMQGVKADEDISDMNVEINTTYLNIPLLFKMRLGPSNTAHFYAGPQLGFVLKAEQEVEMGSTTNTEDIKEFMNTVDFSLNLGFSFNVSEDFALDLRYNRGFTKLLEDGGKAYNSVIQLGASYSF</sequence>
<accession>A0A425Y5J3</accession>
<dbReference type="SUPFAM" id="SSF56925">
    <property type="entry name" value="OMPA-like"/>
    <property type="match status" value="1"/>
</dbReference>
<dbReference type="Proteomes" id="UP000285794">
    <property type="component" value="Unassembled WGS sequence"/>
</dbReference>
<keyword evidence="3" id="KW-1185">Reference proteome</keyword>
<comment type="caution">
    <text evidence="2">The sequence shown here is derived from an EMBL/GenBank/DDBJ whole genome shotgun (WGS) entry which is preliminary data.</text>
</comment>
<dbReference type="OrthoDB" id="947434at2"/>
<dbReference type="AlphaFoldDB" id="A0A425Y5J3"/>
<organism evidence="2 3">
    <name type="scientific">Ancylomarina euxinus</name>
    <dbReference type="NCBI Taxonomy" id="2283627"/>
    <lineage>
        <taxon>Bacteria</taxon>
        <taxon>Pseudomonadati</taxon>
        <taxon>Bacteroidota</taxon>
        <taxon>Bacteroidia</taxon>
        <taxon>Marinilabiliales</taxon>
        <taxon>Marinifilaceae</taxon>
        <taxon>Ancylomarina</taxon>
    </lineage>
</organism>
<dbReference type="InterPro" id="IPR011250">
    <property type="entry name" value="OMP/PagP_B-barrel"/>
</dbReference>
<dbReference type="Pfam" id="PF13568">
    <property type="entry name" value="OMP_b-brl_2"/>
    <property type="match status" value="1"/>
</dbReference>
<proteinExistence type="predicted"/>
<feature type="domain" description="Outer membrane protein beta-barrel" evidence="1">
    <location>
        <begin position="18"/>
        <end position="175"/>
    </location>
</feature>
<evidence type="ECO:0000259" key="1">
    <source>
        <dbReference type="Pfam" id="PF13568"/>
    </source>
</evidence>